<dbReference type="EMBL" id="CP031035">
    <property type="protein sequence ID" value="QDZ18590.1"/>
    <property type="molecule type" value="Genomic_DNA"/>
</dbReference>
<evidence type="ECO:0000256" key="2">
    <source>
        <dbReference type="ARBA" id="ARBA00022737"/>
    </source>
</evidence>
<name>A0A5B8MGW3_9CHLO</name>
<evidence type="ECO:0000313" key="6">
    <source>
        <dbReference type="EMBL" id="QDZ18590.1"/>
    </source>
</evidence>
<dbReference type="STRING" id="1764295.A0A5B8MGW3"/>
<dbReference type="InterPro" id="IPR002885">
    <property type="entry name" value="PPR_rpt"/>
</dbReference>
<dbReference type="InterPro" id="IPR011990">
    <property type="entry name" value="TPR-like_helical_dom_sf"/>
</dbReference>
<organism evidence="6 7">
    <name type="scientific">Chloropicon primus</name>
    <dbReference type="NCBI Taxonomy" id="1764295"/>
    <lineage>
        <taxon>Eukaryota</taxon>
        <taxon>Viridiplantae</taxon>
        <taxon>Chlorophyta</taxon>
        <taxon>Chloropicophyceae</taxon>
        <taxon>Chloropicales</taxon>
        <taxon>Chloropicaceae</taxon>
        <taxon>Chloropicon</taxon>
    </lineage>
</organism>
<feature type="domain" description="PROP1-like PPR" evidence="5">
    <location>
        <begin position="84"/>
        <end position="243"/>
    </location>
</feature>
<protein>
    <recommendedName>
        <fullName evidence="5">PROP1-like PPR domain-containing protein</fullName>
    </recommendedName>
</protein>
<comment type="similarity">
    <text evidence="1">Belongs to the PPR family. P subfamily.</text>
</comment>
<sequence length="257" mass="28394">MAPSSFSIRLRRGRRTATARGGGHGVARARKQGEGIQLGGSRSGRVARRGKEEECGWRRSSHVGGLGVYLAGVEDDVEDEVVKMYNTKALIQATRRIKQLGREKQPNMAIRTLADLANQGIQPDRIAATAVIDACVASNKMDLAENVFQELFGSGNLMEPDEVTFSVLIKGYGQDVANPKWAKIRQTLQTMETDGIELTTCTYNTLLEICATCNDWQRGMQVLDQMHDTSVAPDQMTLEIVKKKKTLRAHCKKLFSP</sequence>
<dbReference type="OrthoDB" id="185373at2759"/>
<dbReference type="Pfam" id="PF17177">
    <property type="entry name" value="PPR_long"/>
    <property type="match status" value="1"/>
</dbReference>
<dbReference type="InterPro" id="IPR033443">
    <property type="entry name" value="PROP1-like_PPR_dom"/>
</dbReference>
<evidence type="ECO:0000256" key="3">
    <source>
        <dbReference type="PROSITE-ProRule" id="PRU00708"/>
    </source>
</evidence>
<gene>
    <name evidence="6" type="ORF">A3770_02p11080</name>
</gene>
<dbReference type="PANTHER" id="PTHR47447">
    <property type="entry name" value="OS03G0856100 PROTEIN"/>
    <property type="match status" value="1"/>
</dbReference>
<keyword evidence="2" id="KW-0677">Repeat</keyword>
<dbReference type="PANTHER" id="PTHR47447:SF17">
    <property type="entry name" value="OS12G0638900 PROTEIN"/>
    <property type="match status" value="1"/>
</dbReference>
<dbReference type="Proteomes" id="UP000316726">
    <property type="component" value="Chromosome 2"/>
</dbReference>
<dbReference type="PROSITE" id="PS51375">
    <property type="entry name" value="PPR"/>
    <property type="match status" value="1"/>
</dbReference>
<evidence type="ECO:0000256" key="4">
    <source>
        <dbReference type="SAM" id="MobiDB-lite"/>
    </source>
</evidence>
<dbReference type="NCBIfam" id="TIGR00756">
    <property type="entry name" value="PPR"/>
    <property type="match status" value="1"/>
</dbReference>
<reference evidence="6 7" key="1">
    <citation type="submission" date="2018-07" db="EMBL/GenBank/DDBJ databases">
        <title>The complete nuclear genome of the prasinophyte Chloropicon primus (CCMP1205).</title>
        <authorList>
            <person name="Pombert J.-F."/>
            <person name="Otis C."/>
            <person name="Turmel M."/>
            <person name="Lemieux C."/>
        </authorList>
    </citation>
    <scope>NUCLEOTIDE SEQUENCE [LARGE SCALE GENOMIC DNA]</scope>
    <source>
        <strain evidence="6 7">CCMP1205</strain>
    </source>
</reference>
<evidence type="ECO:0000256" key="1">
    <source>
        <dbReference type="ARBA" id="ARBA00007626"/>
    </source>
</evidence>
<feature type="repeat" description="PPR" evidence="3">
    <location>
        <begin position="199"/>
        <end position="233"/>
    </location>
</feature>
<keyword evidence="7" id="KW-1185">Reference proteome</keyword>
<evidence type="ECO:0000313" key="7">
    <source>
        <dbReference type="Proteomes" id="UP000316726"/>
    </source>
</evidence>
<dbReference type="Gene3D" id="1.25.40.10">
    <property type="entry name" value="Tetratricopeptide repeat domain"/>
    <property type="match status" value="1"/>
</dbReference>
<feature type="region of interest" description="Disordered" evidence="4">
    <location>
        <begin position="1"/>
        <end position="49"/>
    </location>
</feature>
<evidence type="ECO:0000259" key="5">
    <source>
        <dbReference type="Pfam" id="PF17177"/>
    </source>
</evidence>
<accession>A0A5B8MGW3</accession>
<dbReference type="AlphaFoldDB" id="A0A5B8MGW3"/>
<proteinExistence type="inferred from homology"/>